<dbReference type="RefSeq" id="XP_003057954.1">
    <property type="nucleotide sequence ID" value="XM_003057908.1"/>
</dbReference>
<dbReference type="PROSITE" id="PS00107">
    <property type="entry name" value="PROTEIN_KINASE_ATP"/>
    <property type="match status" value="1"/>
</dbReference>
<dbReference type="SUPFAM" id="SSF48371">
    <property type="entry name" value="ARM repeat"/>
    <property type="match status" value="1"/>
</dbReference>
<proteinExistence type="predicted"/>
<keyword evidence="2" id="KW-0547">Nucleotide-binding</keyword>
<dbReference type="InterPro" id="IPR044591">
    <property type="entry name" value="RUK"/>
</dbReference>
<evidence type="ECO:0000256" key="3">
    <source>
        <dbReference type="SAM" id="MobiDB-lite"/>
    </source>
</evidence>
<feature type="region of interest" description="Disordered" evidence="3">
    <location>
        <begin position="313"/>
        <end position="350"/>
    </location>
</feature>
<dbReference type="Proteomes" id="UP000001876">
    <property type="component" value="Unassembled WGS sequence"/>
</dbReference>
<feature type="compositionally biased region" description="Polar residues" evidence="3">
    <location>
        <begin position="450"/>
        <end position="460"/>
    </location>
</feature>
<keyword evidence="2" id="KW-0067">ATP-binding</keyword>
<feature type="compositionally biased region" description="Basic and acidic residues" evidence="3">
    <location>
        <begin position="590"/>
        <end position="603"/>
    </location>
</feature>
<dbReference type="OMA" id="FLTHIYR"/>
<dbReference type="KEGG" id="mpp:MICPUCDRAFT_46915"/>
<dbReference type="InterPro" id="IPR056981">
    <property type="entry name" value="HEAT_ULK4_RUNKEL"/>
</dbReference>
<dbReference type="Pfam" id="PF24970">
    <property type="entry name" value="ARM_RUK"/>
    <property type="match status" value="1"/>
</dbReference>
<dbReference type="SUPFAM" id="SSF56112">
    <property type="entry name" value="Protein kinase-like (PK-like)"/>
    <property type="match status" value="1"/>
</dbReference>
<sequence length="1592" mass="166786">MDRYHIYEAIGRGKHSVVYKGRRKKTVQYYAIKSVEKSQRPRVLQEVQVLRAVSHELVLKFHAWYETQNHLWLILEYCVGGDLLSLLRQDLSLPQASIGAFGADLVVSLRTLHRHGHVHCDLKPSNVLIDEDGRLKLCGFGLARRVADVQSSRGTPSQARLARRGTPCYMAPELFSETHGLHSYASDLYALGCVLYECACGQPPFVSSSLSALIGMILEKEPPRFDPKIEAKLSPAFVDLVFGLLRKNPSSRLRWDDVLNHAFWRECGRGSAPQSVDVASAIERVARADPPPPQPAFEAVERSVALADRLDAAATVSSPRSSRGGVGSPSPSPGAATASASRSKARRDDVARLSVAARINLEREEGGAYADRDDKSDKGGAGGGDDDDVARRPKAAARAAAAGGDVELANPDAELNFGGADADAGDASRPDSGRPKPRPLSGREGDGDSTVATMTRTGSNLDGRERRGREEEEEDEENEMVADPGTESAAAAVAAERSAAAAEEEETRRRRAEQFSTSSASTAKTPGKSYLTPRSRDARPAVGATPGYGGQTGGSGLLDRGEPNAPLPATTPMNLPRRSRTDDDDDDENSPSRENERADRGLDLRTPSKGGAGGSGTLNPKPPAAPPATDAGAALESIASLMHHATDSAIKPIVLNRRIEVLPEPMYDPAGLPFPALTVAQMLSSSQTDLEAFLTHIYRSVAHSSPINEKVNTLSYFETLCVDTAAANVLINSSLMTLFVRMLRASKAPMLRIRLTSCMGLLLRHATYITEELSGCGVVTVLTECLKDKNERVRRRAMATLGELLFYIATQQHEASEAAKRGGRGASNGKAGAAEPTGASPSASAWAVPASTVGTVARLLRAGEDEIAQHYAVKTIENITSHGGEWAAKFASAETTASLVAIMSSAKSEQLRGTAASCLARAARHTPSTLQTVLDRHGVKLLVTGLRDPSPKVQQAALCLLCQGLGDLGAFYALYTGARARAALAAEDKTALLPTLVGLLERGSAVLRGKALLTLALLFRLHPRWLLAACQTKLLPLIDRLQKDKEPYLERCLEACVGVVVALAPKVNEAVLSEIDRLTGSTASAVGRPGSAGGWGWGGDGGGGTRPGSRGGGGGGAPGRISTPPGGERNKPGPALSLFPILVHLLGSAVMRPRICDARMLADVASFLAAADGGASFPGRVEFRGGALTLLETLSQCAPSVLAVPDAAIEHLLPALADMLGKPDSSADGRFLALKLTCDTLLPLALDPEKTDGGGGGGGGSSSNTSTRRALLSSLLREKLLPLCPTLLADEDPIPLYALKLLGGALEADRGMCEAVVELGLAPKFFEFLSLEHTNNNVHNVRLCLVLAASRAVPTRALCEFDAGAKVAAVLSYAHENAVEPFMEPALGIARAMLARAADASRSGDETLITLTLKSTAPLLELAPVFVECASAGETEVASFAVPQLAAAALALMVESRPREASAATFHPRSPLVAAVEAMGTRAATERGERGFAEVSVPCDDMAPSVGAADVAFAHGMGSPRAGFARAQRTALGAIAAAARGHVGPPPEGGEAPALASTLRKLARGEPCAGIAAAAAAAADSVAALVARGAAR</sequence>
<dbReference type="InterPro" id="IPR011009">
    <property type="entry name" value="Kinase-like_dom_sf"/>
</dbReference>
<feature type="compositionally biased region" description="Low complexity" evidence="3">
    <location>
        <begin position="333"/>
        <end position="342"/>
    </location>
</feature>
<evidence type="ECO:0000259" key="4">
    <source>
        <dbReference type="PROSITE" id="PS50011"/>
    </source>
</evidence>
<dbReference type="Gene3D" id="1.10.510.10">
    <property type="entry name" value="Transferase(Phosphotransferase) domain 1"/>
    <property type="match status" value="1"/>
</dbReference>
<name>C1MPG6_MICPC</name>
<feature type="compositionally biased region" description="Acidic residues" evidence="3">
    <location>
        <begin position="471"/>
        <end position="480"/>
    </location>
</feature>
<dbReference type="InterPro" id="IPR016024">
    <property type="entry name" value="ARM-type_fold"/>
</dbReference>
<dbReference type="Gene3D" id="1.25.10.10">
    <property type="entry name" value="Leucine-rich Repeat Variant"/>
    <property type="match status" value="2"/>
</dbReference>
<feature type="region of interest" description="Disordered" evidence="3">
    <location>
        <begin position="365"/>
        <end position="630"/>
    </location>
</feature>
<dbReference type="SMART" id="SM00220">
    <property type="entry name" value="S_TKc"/>
    <property type="match status" value="1"/>
</dbReference>
<dbReference type="InterPro" id="IPR021133">
    <property type="entry name" value="HEAT_type_2"/>
</dbReference>
<dbReference type="InterPro" id="IPR017441">
    <property type="entry name" value="Protein_kinase_ATP_BS"/>
</dbReference>
<dbReference type="GO" id="GO:0004672">
    <property type="term" value="F:protein kinase activity"/>
    <property type="evidence" value="ECO:0007669"/>
    <property type="project" value="InterPro"/>
</dbReference>
<evidence type="ECO:0000256" key="2">
    <source>
        <dbReference type="PROSITE-ProRule" id="PRU10141"/>
    </source>
</evidence>
<feature type="compositionally biased region" description="Gly residues" evidence="3">
    <location>
        <begin position="1090"/>
        <end position="1118"/>
    </location>
</feature>
<dbReference type="PANTHER" id="PTHR46562">
    <property type="entry name" value="SERINE/THREONINE-KINASE ULK4-LIKE PROTEIN-RELATED"/>
    <property type="match status" value="1"/>
</dbReference>
<evidence type="ECO:0000256" key="1">
    <source>
        <dbReference type="PROSITE-ProRule" id="PRU00103"/>
    </source>
</evidence>
<dbReference type="CDD" id="cd14010">
    <property type="entry name" value="STKc_ULK4"/>
    <property type="match status" value="1"/>
</dbReference>
<evidence type="ECO:0000313" key="6">
    <source>
        <dbReference type="Proteomes" id="UP000001876"/>
    </source>
</evidence>
<dbReference type="PROSITE" id="PS50077">
    <property type="entry name" value="HEAT_REPEAT"/>
    <property type="match status" value="1"/>
</dbReference>
<dbReference type="InterPro" id="IPR011989">
    <property type="entry name" value="ARM-like"/>
</dbReference>
<feature type="repeat" description="HEAT" evidence="1">
    <location>
        <begin position="778"/>
        <end position="816"/>
    </location>
</feature>
<feature type="binding site" evidence="2">
    <location>
        <position position="33"/>
    </location>
    <ligand>
        <name>ATP</name>
        <dbReference type="ChEBI" id="CHEBI:30616"/>
    </ligand>
</feature>
<protein>
    <submittedName>
        <fullName evidence="5">Predicted protein</fullName>
    </submittedName>
</protein>
<dbReference type="GeneID" id="9683392"/>
<dbReference type="GO" id="GO:0008017">
    <property type="term" value="F:microtubule binding"/>
    <property type="evidence" value="ECO:0007669"/>
    <property type="project" value="InterPro"/>
</dbReference>
<dbReference type="PANTHER" id="PTHR46562:SF1">
    <property type="entry name" value="SERINE_THREONINE-PROTEIN KINASE ULK4"/>
    <property type="match status" value="1"/>
</dbReference>
<feature type="compositionally biased region" description="Polar residues" evidence="3">
    <location>
        <begin position="514"/>
        <end position="524"/>
    </location>
</feature>
<dbReference type="Pfam" id="PF23606">
    <property type="entry name" value="HEAT_ULK4"/>
    <property type="match status" value="1"/>
</dbReference>
<evidence type="ECO:0000313" key="5">
    <source>
        <dbReference type="EMBL" id="EEH57905.1"/>
    </source>
</evidence>
<dbReference type="EMBL" id="GG663738">
    <property type="protein sequence ID" value="EEH57905.1"/>
    <property type="molecule type" value="Genomic_DNA"/>
</dbReference>
<dbReference type="InterPro" id="IPR000719">
    <property type="entry name" value="Prot_kinase_dom"/>
</dbReference>
<dbReference type="PROSITE" id="PS50011">
    <property type="entry name" value="PROTEIN_KINASE_DOM"/>
    <property type="match status" value="1"/>
</dbReference>
<dbReference type="Pfam" id="PF00069">
    <property type="entry name" value="Pkinase"/>
    <property type="match status" value="1"/>
</dbReference>
<reference evidence="5" key="1">
    <citation type="journal article" date="2009" name="Science">
        <title>Green evolution and dynamic adaptations revealed by genomes of the marine picoeukaryotes Micromonas.</title>
        <authorList>
            <person name="Worden A.Z."/>
            <person name="Lee J.H."/>
            <person name="Mock T."/>
            <person name="Rouze P."/>
            <person name="Simmons M.P."/>
            <person name="Aerts A.L."/>
            <person name="Allen A.E."/>
            <person name="Cuvelier M.L."/>
            <person name="Derelle E."/>
            <person name="Everett M.V."/>
            <person name="Foulon E."/>
            <person name="Grimwood J."/>
            <person name="Gundlach H."/>
            <person name="Henrissat B."/>
            <person name="Napoli C."/>
            <person name="McDonald S.M."/>
            <person name="Parker M.S."/>
            <person name="Rombauts S."/>
            <person name="Salamov A."/>
            <person name="Von Dassow P."/>
            <person name="Badger J.H."/>
            <person name="Coutinho P.M."/>
            <person name="Demir E."/>
            <person name="Dubchak I."/>
            <person name="Gentemann C."/>
            <person name="Eikrem W."/>
            <person name="Gready J.E."/>
            <person name="John U."/>
            <person name="Lanier W."/>
            <person name="Lindquist E.A."/>
            <person name="Lucas S."/>
            <person name="Mayer K.F."/>
            <person name="Moreau H."/>
            <person name="Not F."/>
            <person name="Otillar R."/>
            <person name="Panaud O."/>
            <person name="Pangilinan J."/>
            <person name="Paulsen I."/>
            <person name="Piegu B."/>
            <person name="Poliakov A."/>
            <person name="Robbens S."/>
            <person name="Schmutz J."/>
            <person name="Toulza E."/>
            <person name="Wyss T."/>
            <person name="Zelensky A."/>
            <person name="Zhou K."/>
            <person name="Armbrust E.V."/>
            <person name="Bhattacharya D."/>
            <person name="Goodenough U.W."/>
            <person name="Van de Peer Y."/>
            <person name="Grigoriev I.V."/>
        </authorList>
    </citation>
    <scope>NUCLEOTIDE SEQUENCE [LARGE SCALE GENOMIC DNA]</scope>
    <source>
        <strain evidence="5">CCMP1545</strain>
    </source>
</reference>
<dbReference type="eggNOG" id="KOG0597">
    <property type="taxonomic scope" value="Eukaryota"/>
</dbReference>
<dbReference type="STRING" id="564608.C1MPG6"/>
<feature type="compositionally biased region" description="Gly residues" evidence="3">
    <location>
        <begin position="546"/>
        <end position="556"/>
    </location>
</feature>
<dbReference type="InterPro" id="IPR056980">
    <property type="entry name" value="ARM_RUK"/>
</dbReference>
<gene>
    <name evidence="5" type="ORF">MICPUCDRAFT_46915</name>
</gene>
<dbReference type="GO" id="GO:0005524">
    <property type="term" value="F:ATP binding"/>
    <property type="evidence" value="ECO:0007669"/>
    <property type="project" value="UniProtKB-UniRule"/>
</dbReference>
<feature type="domain" description="Protein kinase" evidence="4">
    <location>
        <begin position="4"/>
        <end position="264"/>
    </location>
</feature>
<feature type="compositionally biased region" description="Low complexity" evidence="3">
    <location>
        <begin position="486"/>
        <end position="501"/>
    </location>
</feature>
<feature type="region of interest" description="Disordered" evidence="3">
    <location>
        <begin position="817"/>
        <end position="845"/>
    </location>
</feature>
<organism evidence="6">
    <name type="scientific">Micromonas pusilla (strain CCMP1545)</name>
    <name type="common">Picoplanktonic green alga</name>
    <dbReference type="NCBI Taxonomy" id="564608"/>
    <lineage>
        <taxon>Eukaryota</taxon>
        <taxon>Viridiplantae</taxon>
        <taxon>Chlorophyta</taxon>
        <taxon>Mamiellophyceae</taxon>
        <taxon>Mamiellales</taxon>
        <taxon>Mamiellaceae</taxon>
        <taxon>Micromonas</taxon>
    </lineage>
</organism>
<feature type="region of interest" description="Disordered" evidence="3">
    <location>
        <begin position="1089"/>
        <end position="1130"/>
    </location>
</feature>
<keyword evidence="6" id="KW-1185">Reference proteome</keyword>
<feature type="compositionally biased region" description="Basic and acidic residues" evidence="3">
    <location>
        <begin position="365"/>
        <end position="378"/>
    </location>
</feature>
<accession>C1MPG6</accession>
<dbReference type="OrthoDB" id="24822at2759"/>
<dbReference type="GO" id="GO:0000914">
    <property type="term" value="P:phragmoplast assembly"/>
    <property type="evidence" value="ECO:0007669"/>
    <property type="project" value="InterPro"/>
</dbReference>